<accession>A0A382T1C0</accession>
<evidence type="ECO:0000313" key="1">
    <source>
        <dbReference type="EMBL" id="SVD15198.1"/>
    </source>
</evidence>
<gene>
    <name evidence="1" type="ORF">METZ01_LOCUS368052</name>
</gene>
<reference evidence="1" key="1">
    <citation type="submission" date="2018-05" db="EMBL/GenBank/DDBJ databases">
        <authorList>
            <person name="Lanie J.A."/>
            <person name="Ng W.-L."/>
            <person name="Kazmierczak K.M."/>
            <person name="Andrzejewski T.M."/>
            <person name="Davidsen T.M."/>
            <person name="Wayne K.J."/>
            <person name="Tettelin H."/>
            <person name="Glass J.I."/>
            <person name="Rusch D."/>
            <person name="Podicherti R."/>
            <person name="Tsui H.-C.T."/>
            <person name="Winkler M.E."/>
        </authorList>
    </citation>
    <scope>NUCLEOTIDE SEQUENCE</scope>
</reference>
<name>A0A382T1C0_9ZZZZ</name>
<protein>
    <submittedName>
        <fullName evidence="1">Uncharacterized protein</fullName>
    </submittedName>
</protein>
<dbReference type="AlphaFoldDB" id="A0A382T1C0"/>
<dbReference type="EMBL" id="UINC01132714">
    <property type="protein sequence ID" value="SVD15198.1"/>
    <property type="molecule type" value="Genomic_DNA"/>
</dbReference>
<sequence length="41" mass="4644">MLKSLFNIFNTVVFVRIPKFDIQSIIKDVLIGTPIVIIALI</sequence>
<organism evidence="1">
    <name type="scientific">marine metagenome</name>
    <dbReference type="NCBI Taxonomy" id="408172"/>
    <lineage>
        <taxon>unclassified sequences</taxon>
        <taxon>metagenomes</taxon>
        <taxon>ecological metagenomes</taxon>
    </lineage>
</organism>
<proteinExistence type="predicted"/>
<feature type="non-terminal residue" evidence="1">
    <location>
        <position position="41"/>
    </location>
</feature>